<keyword evidence="3" id="KW-1185">Reference proteome</keyword>
<dbReference type="Proteomes" id="UP000239814">
    <property type="component" value="Chromosome"/>
</dbReference>
<keyword evidence="1" id="KW-1133">Transmembrane helix</keyword>
<keyword evidence="1" id="KW-0812">Transmembrane</keyword>
<accession>A0A2S0KJ09</accession>
<sequence>MRVTRRIFLGVIYLAAVVLMIVAVVDIVRGDYSPATWTALVVGLLLAILGLPLGCDSSIDGYSPLFDENVNRNAVYDDTEC</sequence>
<feature type="transmembrane region" description="Helical" evidence="1">
    <location>
        <begin position="34"/>
        <end position="55"/>
    </location>
</feature>
<proteinExistence type="predicted"/>
<evidence type="ECO:0000313" key="2">
    <source>
        <dbReference type="EMBL" id="AVM01669.1"/>
    </source>
</evidence>
<feature type="transmembrane region" description="Helical" evidence="1">
    <location>
        <begin position="7"/>
        <end position="28"/>
    </location>
</feature>
<gene>
    <name evidence="2" type="ORF">C6V83_16805</name>
</gene>
<dbReference type="RefSeq" id="WP_105943372.1">
    <property type="nucleotide sequence ID" value="NZ_CP027433.1"/>
</dbReference>
<dbReference type="AlphaFoldDB" id="A0A2S0KJ09"/>
<evidence type="ECO:0000313" key="3">
    <source>
        <dbReference type="Proteomes" id="UP000239814"/>
    </source>
</evidence>
<dbReference type="EMBL" id="CP027433">
    <property type="protein sequence ID" value="AVM01669.1"/>
    <property type="molecule type" value="Genomic_DNA"/>
</dbReference>
<dbReference type="KEGG" id="git:C6V83_16805"/>
<organism evidence="2 3">
    <name type="scientific">Gordonia iterans</name>
    <dbReference type="NCBI Taxonomy" id="1004901"/>
    <lineage>
        <taxon>Bacteria</taxon>
        <taxon>Bacillati</taxon>
        <taxon>Actinomycetota</taxon>
        <taxon>Actinomycetes</taxon>
        <taxon>Mycobacteriales</taxon>
        <taxon>Gordoniaceae</taxon>
        <taxon>Gordonia</taxon>
    </lineage>
</organism>
<reference evidence="2 3" key="1">
    <citation type="submission" date="2018-03" db="EMBL/GenBank/DDBJ databases">
        <title>Characteristics and genome of n-alkane degrading marine bacteria Gordonia iterans isolated from crude oil contaminated in Tae-an, South Korea.</title>
        <authorList>
            <person name="Lee S.-S."/>
            <person name="Kim H."/>
        </authorList>
    </citation>
    <scope>NUCLEOTIDE SEQUENCE [LARGE SCALE GENOMIC DNA]</scope>
    <source>
        <strain evidence="2 3">Co17</strain>
    </source>
</reference>
<protein>
    <submittedName>
        <fullName evidence="2">Uncharacterized protein</fullName>
    </submittedName>
</protein>
<name>A0A2S0KJ09_9ACTN</name>
<evidence type="ECO:0000256" key="1">
    <source>
        <dbReference type="SAM" id="Phobius"/>
    </source>
</evidence>
<keyword evidence="1" id="KW-0472">Membrane</keyword>